<dbReference type="InterPro" id="IPR003099">
    <property type="entry name" value="Prephen_DH"/>
</dbReference>
<dbReference type="InterPro" id="IPR046826">
    <property type="entry name" value="PDH_N"/>
</dbReference>
<evidence type="ECO:0000256" key="1">
    <source>
        <dbReference type="ARBA" id="ARBA00023002"/>
    </source>
</evidence>
<sequence length="277" mass="30884">MSASSSSASFSSSSANLKIGIVGFGPFAQFLAKTIIKQGHILSATSRTDYSDLCVNLGVSFFRNTEAFLEADNDVVLICTSILSSSEVLKSLPFQCLKRPTLFVDVLSVKEYPKNLLLQVLPEESDVLCIHPMFGPESGKNGWKGLTCVFERVRIRNEATCSSFLRIFESEGCRMLELSCEEHDKMAAKSQFLTHTIGRVLSEMAIESTPINTKGFETLIQLKENTVKDSFDLYSGLFIRNRFAKQELENLELAIKKVKQKLVDRMIDTPDIDDVTP</sequence>
<dbReference type="GO" id="GO:0006571">
    <property type="term" value="P:tyrosine biosynthetic process"/>
    <property type="evidence" value="ECO:0007669"/>
    <property type="project" value="InterPro"/>
</dbReference>
<keyword evidence="4" id="KW-1185">Reference proteome</keyword>
<dbReference type="InterPro" id="IPR059064">
    <property type="entry name" value="TYRAAT2_C"/>
</dbReference>
<dbReference type="SUPFAM" id="SSF51735">
    <property type="entry name" value="NAD(P)-binding Rossmann-fold domains"/>
    <property type="match status" value="1"/>
</dbReference>
<organism evidence="3 4">
    <name type="scientific">Parasponia andersonii</name>
    <name type="common">Sponia andersonii</name>
    <dbReference type="NCBI Taxonomy" id="3476"/>
    <lineage>
        <taxon>Eukaryota</taxon>
        <taxon>Viridiplantae</taxon>
        <taxon>Streptophyta</taxon>
        <taxon>Embryophyta</taxon>
        <taxon>Tracheophyta</taxon>
        <taxon>Spermatophyta</taxon>
        <taxon>Magnoliopsida</taxon>
        <taxon>eudicotyledons</taxon>
        <taxon>Gunneridae</taxon>
        <taxon>Pentapetalae</taxon>
        <taxon>rosids</taxon>
        <taxon>fabids</taxon>
        <taxon>Rosales</taxon>
        <taxon>Cannabaceae</taxon>
        <taxon>Parasponia</taxon>
    </lineage>
</organism>
<dbReference type="GO" id="GO:0004665">
    <property type="term" value="F:prephenate dehydrogenase (NADP+) activity"/>
    <property type="evidence" value="ECO:0007669"/>
    <property type="project" value="InterPro"/>
</dbReference>
<dbReference type="Pfam" id="PF26213">
    <property type="entry name" value="TYRAAT1_C"/>
    <property type="match status" value="1"/>
</dbReference>
<accession>A0A2P5E0P2</accession>
<dbReference type="PROSITE" id="PS51176">
    <property type="entry name" value="PDH_ADH"/>
    <property type="match status" value="1"/>
</dbReference>
<feature type="domain" description="Prephenate/arogenate dehydrogenase" evidence="2">
    <location>
        <begin position="17"/>
        <end position="277"/>
    </location>
</feature>
<dbReference type="GO" id="GO:0033730">
    <property type="term" value="F:arogenate dehydrogenase (NADP+) activity"/>
    <property type="evidence" value="ECO:0007669"/>
    <property type="project" value="InterPro"/>
</dbReference>
<name>A0A2P5E0P2_PARAD</name>
<dbReference type="STRING" id="3476.A0A2P5E0P2"/>
<dbReference type="PANTHER" id="PTHR43207:SF3">
    <property type="entry name" value="AROGENATE DEHYDROGENASE 1, CHLOROPLASTIC-LIKE"/>
    <property type="match status" value="1"/>
</dbReference>
<dbReference type="EMBL" id="JXTB01000006">
    <property type="protein sequence ID" value="PON79086.1"/>
    <property type="molecule type" value="Genomic_DNA"/>
</dbReference>
<dbReference type="Proteomes" id="UP000237105">
    <property type="component" value="Unassembled WGS sequence"/>
</dbReference>
<protein>
    <submittedName>
        <fullName evidence="3">Prephenate dehydrogenase/arogenate dehydrogenase</fullName>
    </submittedName>
</protein>
<dbReference type="GO" id="GO:0008977">
    <property type="term" value="F:prephenate dehydrogenase (NAD+) activity"/>
    <property type="evidence" value="ECO:0007669"/>
    <property type="project" value="InterPro"/>
</dbReference>
<dbReference type="GO" id="GO:0070403">
    <property type="term" value="F:NAD+ binding"/>
    <property type="evidence" value="ECO:0007669"/>
    <property type="project" value="InterPro"/>
</dbReference>
<dbReference type="InterPro" id="IPR045011">
    <property type="entry name" value="TYRAAT1/2"/>
</dbReference>
<evidence type="ECO:0000313" key="4">
    <source>
        <dbReference type="Proteomes" id="UP000237105"/>
    </source>
</evidence>
<dbReference type="Gene3D" id="3.40.50.720">
    <property type="entry name" value="NAD(P)-binding Rossmann-like Domain"/>
    <property type="match status" value="1"/>
</dbReference>
<dbReference type="PANTHER" id="PTHR43207">
    <property type="entry name" value="AROGENATE DEHYDROGENASE-RELATED"/>
    <property type="match status" value="1"/>
</dbReference>
<comment type="caution">
    <text evidence="3">The sequence shown here is derived from an EMBL/GenBank/DDBJ whole genome shotgun (WGS) entry which is preliminary data.</text>
</comment>
<dbReference type="OrthoDB" id="2414662at2759"/>
<keyword evidence="1" id="KW-0560">Oxidoreductase</keyword>
<evidence type="ECO:0000313" key="3">
    <source>
        <dbReference type="EMBL" id="PON79086.1"/>
    </source>
</evidence>
<evidence type="ECO:0000259" key="2">
    <source>
        <dbReference type="PROSITE" id="PS51176"/>
    </source>
</evidence>
<dbReference type="InterPro" id="IPR036291">
    <property type="entry name" value="NAD(P)-bd_dom_sf"/>
</dbReference>
<dbReference type="AlphaFoldDB" id="A0A2P5E0P2"/>
<proteinExistence type="predicted"/>
<gene>
    <name evidence="3" type="ORF">PanWU01x14_015870</name>
</gene>
<reference evidence="4" key="1">
    <citation type="submission" date="2016-06" db="EMBL/GenBank/DDBJ databases">
        <title>Parallel loss of symbiosis genes in relatives of nitrogen-fixing non-legume Parasponia.</title>
        <authorList>
            <person name="Van Velzen R."/>
            <person name="Holmer R."/>
            <person name="Bu F."/>
            <person name="Rutten L."/>
            <person name="Van Zeijl A."/>
            <person name="Liu W."/>
            <person name="Santuari L."/>
            <person name="Cao Q."/>
            <person name="Sharma T."/>
            <person name="Shen D."/>
            <person name="Roswanjaya Y."/>
            <person name="Wardhani T."/>
            <person name="Kalhor M.S."/>
            <person name="Jansen J."/>
            <person name="Van den Hoogen J."/>
            <person name="Gungor B."/>
            <person name="Hartog M."/>
            <person name="Hontelez J."/>
            <person name="Verver J."/>
            <person name="Yang W.-C."/>
            <person name="Schijlen E."/>
            <person name="Repin R."/>
            <person name="Schilthuizen M."/>
            <person name="Schranz E."/>
            <person name="Heidstra R."/>
            <person name="Miyata K."/>
            <person name="Fedorova E."/>
            <person name="Kohlen W."/>
            <person name="Bisseling T."/>
            <person name="Smit S."/>
            <person name="Geurts R."/>
        </authorList>
    </citation>
    <scope>NUCLEOTIDE SEQUENCE [LARGE SCALE GENOMIC DNA]</scope>
    <source>
        <strain evidence="4">cv. WU1-14</strain>
    </source>
</reference>
<dbReference type="Pfam" id="PF02153">
    <property type="entry name" value="PDH_N"/>
    <property type="match status" value="1"/>
</dbReference>